<gene>
    <name evidence="1" type="ORF">OEIGOIKO_03452</name>
</gene>
<organism evidence="1 2">
    <name type="scientific">Streptomyces chrestomyceticus JCM 4735</name>
    <dbReference type="NCBI Taxonomy" id="1306181"/>
    <lineage>
        <taxon>Bacteria</taxon>
        <taxon>Bacillati</taxon>
        <taxon>Actinomycetota</taxon>
        <taxon>Actinomycetes</taxon>
        <taxon>Kitasatosporales</taxon>
        <taxon>Streptomycetaceae</taxon>
        <taxon>Streptomyces</taxon>
    </lineage>
</organism>
<protein>
    <submittedName>
        <fullName evidence="1">Uncharacterized protein</fullName>
    </submittedName>
</protein>
<dbReference type="RefSeq" id="WP_125045574.1">
    <property type="nucleotide sequence ID" value="NZ_BHZC01000001.1"/>
</dbReference>
<sequence>MAKPLLFGRKEIARVYNIAPTAVSDRWVPAGILTYEDAAIVSGKPFWPGGLVVDVALPPGGKGRQLDEGLLEKVVEEQQATSRPKKKGELPPLVGTQEYGELFGVGEVAAAQAATRSTGMLPPADYVLSGSRLWLLDTVLDAADVTMQKSRKSTWQLRQDVADALRTGRYDGPGSFIAKRGVAAKRALQER</sequence>
<dbReference type="OrthoDB" id="4275637at2"/>
<dbReference type="EMBL" id="BHZC01000001">
    <property type="protein sequence ID" value="GCD35706.1"/>
    <property type="molecule type" value="Genomic_DNA"/>
</dbReference>
<dbReference type="Proteomes" id="UP000287830">
    <property type="component" value="Unassembled WGS sequence"/>
</dbReference>
<accession>A0A7U9KXA8</accession>
<name>A0A7U9KXA8_9ACTN</name>
<comment type="caution">
    <text evidence="1">The sequence shown here is derived from an EMBL/GenBank/DDBJ whole genome shotgun (WGS) entry which is preliminary data.</text>
</comment>
<reference evidence="1 2" key="1">
    <citation type="submission" date="2018-11" db="EMBL/GenBank/DDBJ databases">
        <title>Whole genome sequence of Streptomyces chrestomyceticus NBRC 13444(T).</title>
        <authorList>
            <person name="Komaki H."/>
            <person name="Tamura T."/>
        </authorList>
    </citation>
    <scope>NUCLEOTIDE SEQUENCE [LARGE SCALE GENOMIC DNA]</scope>
    <source>
        <strain evidence="1 2">NBRC 13444</strain>
    </source>
</reference>
<evidence type="ECO:0000313" key="2">
    <source>
        <dbReference type="Proteomes" id="UP000287830"/>
    </source>
</evidence>
<dbReference type="GeneID" id="95622362"/>
<evidence type="ECO:0000313" key="1">
    <source>
        <dbReference type="EMBL" id="GCD35706.1"/>
    </source>
</evidence>
<proteinExistence type="predicted"/>
<dbReference type="AlphaFoldDB" id="A0A7U9KXA8"/>